<feature type="chain" id="PRO_5035302142" description="Legume lectin domain-containing protein" evidence="5">
    <location>
        <begin position="37"/>
        <end position="383"/>
    </location>
</feature>
<gene>
    <name evidence="7" type="ORF">GUJ93_ZPchr0008g13280</name>
</gene>
<dbReference type="Proteomes" id="UP000729402">
    <property type="component" value="Unassembled WGS sequence"/>
</dbReference>
<feature type="signal peptide" evidence="5">
    <location>
        <begin position="1"/>
        <end position="36"/>
    </location>
</feature>
<evidence type="ECO:0000256" key="3">
    <source>
        <dbReference type="SAM" id="MobiDB-lite"/>
    </source>
</evidence>
<evidence type="ECO:0000256" key="4">
    <source>
        <dbReference type="SAM" id="Phobius"/>
    </source>
</evidence>
<evidence type="ECO:0000313" key="8">
    <source>
        <dbReference type="Proteomes" id="UP000729402"/>
    </source>
</evidence>
<comment type="similarity">
    <text evidence="1">Belongs to the leguminous lectin family.</text>
</comment>
<evidence type="ECO:0000256" key="1">
    <source>
        <dbReference type="ARBA" id="ARBA00007606"/>
    </source>
</evidence>
<dbReference type="InterPro" id="IPR050258">
    <property type="entry name" value="Leguminous_Lectin"/>
</dbReference>
<proteinExistence type="inferred from homology"/>
<dbReference type="PROSITE" id="PS00307">
    <property type="entry name" value="LECTIN_LEGUME_BETA"/>
    <property type="match status" value="1"/>
</dbReference>
<keyword evidence="2" id="KW-0430">Lectin</keyword>
<dbReference type="CDD" id="cd06899">
    <property type="entry name" value="lectin_legume_LecRK_Arcelin_ConA"/>
    <property type="match status" value="1"/>
</dbReference>
<reference evidence="7" key="1">
    <citation type="journal article" date="2021" name="bioRxiv">
        <title>Whole Genome Assembly and Annotation of Northern Wild Rice, Zizania palustris L., Supports a Whole Genome Duplication in the Zizania Genus.</title>
        <authorList>
            <person name="Haas M."/>
            <person name="Kono T."/>
            <person name="Macchietto M."/>
            <person name="Millas R."/>
            <person name="McGilp L."/>
            <person name="Shao M."/>
            <person name="Duquette J."/>
            <person name="Hirsch C.N."/>
            <person name="Kimball J."/>
        </authorList>
    </citation>
    <scope>NUCLEOTIDE SEQUENCE</scope>
    <source>
        <tissue evidence="7">Fresh leaf tissue</tissue>
    </source>
</reference>
<protein>
    <recommendedName>
        <fullName evidence="6">Legume lectin domain-containing protein</fullName>
    </recommendedName>
</protein>
<keyword evidence="8" id="KW-1185">Reference proteome</keyword>
<reference evidence="7" key="2">
    <citation type="submission" date="2021-02" db="EMBL/GenBank/DDBJ databases">
        <authorList>
            <person name="Kimball J.A."/>
            <person name="Haas M.W."/>
            <person name="Macchietto M."/>
            <person name="Kono T."/>
            <person name="Duquette J."/>
            <person name="Shao M."/>
        </authorList>
    </citation>
    <scope>NUCLEOTIDE SEQUENCE</scope>
    <source>
        <tissue evidence="7">Fresh leaf tissue</tissue>
    </source>
</reference>
<evidence type="ECO:0000256" key="2">
    <source>
        <dbReference type="ARBA" id="ARBA00022734"/>
    </source>
</evidence>
<feature type="transmembrane region" description="Helical" evidence="4">
    <location>
        <begin position="291"/>
        <end position="314"/>
    </location>
</feature>
<comment type="caution">
    <text evidence="7">The sequence shown here is derived from an EMBL/GenBank/DDBJ whole genome shotgun (WGS) entry which is preliminary data.</text>
</comment>
<feature type="compositionally biased region" description="Basic residues" evidence="3">
    <location>
        <begin position="275"/>
        <end position="286"/>
    </location>
</feature>
<organism evidence="7 8">
    <name type="scientific">Zizania palustris</name>
    <name type="common">Northern wild rice</name>
    <dbReference type="NCBI Taxonomy" id="103762"/>
    <lineage>
        <taxon>Eukaryota</taxon>
        <taxon>Viridiplantae</taxon>
        <taxon>Streptophyta</taxon>
        <taxon>Embryophyta</taxon>
        <taxon>Tracheophyta</taxon>
        <taxon>Spermatophyta</taxon>
        <taxon>Magnoliopsida</taxon>
        <taxon>Liliopsida</taxon>
        <taxon>Poales</taxon>
        <taxon>Poaceae</taxon>
        <taxon>BOP clade</taxon>
        <taxon>Oryzoideae</taxon>
        <taxon>Oryzeae</taxon>
        <taxon>Zizaniinae</taxon>
        <taxon>Zizania</taxon>
    </lineage>
</organism>
<name>A0A8J5VJB7_ZIZPA</name>
<feature type="domain" description="Legume lectin" evidence="6">
    <location>
        <begin position="39"/>
        <end position="246"/>
    </location>
</feature>
<evidence type="ECO:0000313" key="7">
    <source>
        <dbReference type="EMBL" id="KAG8046384.1"/>
    </source>
</evidence>
<dbReference type="PANTHER" id="PTHR32401">
    <property type="entry name" value="CONCANAVALIN A-LIKE LECTIN FAMILY PROTEIN"/>
    <property type="match status" value="1"/>
</dbReference>
<dbReference type="EMBL" id="JAAALK010000290">
    <property type="protein sequence ID" value="KAG8046384.1"/>
    <property type="molecule type" value="Genomic_DNA"/>
</dbReference>
<keyword evidence="4" id="KW-1133">Transmembrane helix</keyword>
<dbReference type="AlphaFoldDB" id="A0A8J5VJB7"/>
<dbReference type="InterPro" id="IPR001220">
    <property type="entry name" value="Legume_lectin_dom"/>
</dbReference>
<evidence type="ECO:0000259" key="6">
    <source>
        <dbReference type="Pfam" id="PF00139"/>
    </source>
</evidence>
<sequence length="383" mass="40768">MAPAAVVVTKSSFMAAAAAVAWLLFLLGCLPGLATAAAVSFSYSSFSDASNVTRQGSAVIGDAGCIDITRNIANTSGRVSYPLPVQLRDVDTKEVASFTTRFSFIIIPNNTDTRGDGMAFFLVSHSSRMSEKAPGGTLGFARAKPNSTDGGLDFTGSDDRFVAVEFDTYKNNIDPNATNDHIGIDVSNVASVKTEPLPFSLVGNMTADVRFDADSSILSAQLWINGSTTPYNLSNNVNVTGELPEEVDDSTLASRHRRAMPLSCISSVLGPSTRHSSRSKSSKKQQHSGGVVAGVTAGAALLVVLLFAITAVLVRRRRSKKRREAENVSSDGDDYGDPIVEIEMGTWPRRFPYHELVNATKSFAAEEKLGQGGFGAVYRGHLS</sequence>
<dbReference type="OrthoDB" id="693949at2759"/>
<feature type="region of interest" description="Disordered" evidence="3">
    <location>
        <begin position="267"/>
        <end position="289"/>
    </location>
</feature>
<keyword evidence="5" id="KW-0732">Signal</keyword>
<dbReference type="Pfam" id="PF00139">
    <property type="entry name" value="Lectin_legB"/>
    <property type="match status" value="1"/>
</dbReference>
<keyword evidence="4" id="KW-0812">Transmembrane</keyword>
<dbReference type="InterPro" id="IPR019825">
    <property type="entry name" value="Lectin_legB_Mn/Ca_BS"/>
</dbReference>
<dbReference type="PANTHER" id="PTHR32401:SF56">
    <property type="entry name" value="OS09G0336400 PROTEIN"/>
    <property type="match status" value="1"/>
</dbReference>
<accession>A0A8J5VJB7</accession>
<evidence type="ECO:0000256" key="5">
    <source>
        <dbReference type="SAM" id="SignalP"/>
    </source>
</evidence>
<dbReference type="GO" id="GO:0030246">
    <property type="term" value="F:carbohydrate binding"/>
    <property type="evidence" value="ECO:0007669"/>
    <property type="project" value="UniProtKB-KW"/>
</dbReference>
<keyword evidence="4" id="KW-0472">Membrane</keyword>